<feature type="binding site" evidence="16">
    <location>
        <position position="21"/>
    </location>
    <ligand>
        <name>Mg(2+)</name>
        <dbReference type="ChEBI" id="CHEBI:18420"/>
        <label>2</label>
    </ligand>
</feature>
<dbReference type="InterPro" id="IPR005225">
    <property type="entry name" value="Small_GTP-bd"/>
</dbReference>
<dbReference type="GO" id="GO:0005886">
    <property type="term" value="C:plasma membrane"/>
    <property type="evidence" value="ECO:0007669"/>
    <property type="project" value="UniProtKB-SubCell"/>
</dbReference>
<name>A0A2S6HUE4_9FIRM</name>
<feature type="binding site" evidence="15">
    <location>
        <begin position="9"/>
        <end position="16"/>
    </location>
    <ligand>
        <name>GTP</name>
        <dbReference type="ChEBI" id="CHEBI:37565"/>
        <label>1</label>
    </ligand>
</feature>
<dbReference type="PANTHER" id="PTHR43185">
    <property type="entry name" value="FERROUS IRON TRANSPORT PROTEIN B"/>
    <property type="match status" value="1"/>
</dbReference>
<evidence type="ECO:0000256" key="15">
    <source>
        <dbReference type="PIRSR" id="PIRSR603373-1"/>
    </source>
</evidence>
<keyword evidence="10 17" id="KW-0408">Iron</keyword>
<keyword evidence="16" id="KW-0460">Magnesium</keyword>
<keyword evidence="9 17" id="KW-1133">Transmembrane helix</keyword>
<evidence type="ECO:0000259" key="18">
    <source>
        <dbReference type="PROSITE" id="PS51711"/>
    </source>
</evidence>
<dbReference type="NCBIfam" id="TIGR00437">
    <property type="entry name" value="feoB"/>
    <property type="match status" value="1"/>
</dbReference>
<dbReference type="NCBIfam" id="TIGR00231">
    <property type="entry name" value="small_GTP"/>
    <property type="match status" value="1"/>
</dbReference>
<evidence type="ECO:0000313" key="20">
    <source>
        <dbReference type="Proteomes" id="UP000237749"/>
    </source>
</evidence>
<dbReference type="InterPro" id="IPR011642">
    <property type="entry name" value="Gate_dom"/>
</dbReference>
<evidence type="ECO:0000256" key="5">
    <source>
        <dbReference type="ARBA" id="ARBA00022496"/>
    </source>
</evidence>
<protein>
    <recommendedName>
        <fullName evidence="14 17">Ferrous iron transport protein B</fullName>
    </recommendedName>
</protein>
<dbReference type="GO" id="GO:0005525">
    <property type="term" value="F:GTP binding"/>
    <property type="evidence" value="ECO:0007669"/>
    <property type="project" value="UniProtKB-KW"/>
</dbReference>
<dbReference type="InterPro" id="IPR011640">
    <property type="entry name" value="Fe2_transport_prot_B_C"/>
</dbReference>
<feature type="binding site" evidence="16">
    <location>
        <position position="23"/>
    </location>
    <ligand>
        <name>Mg(2+)</name>
        <dbReference type="ChEBI" id="CHEBI:18420"/>
        <label>2</label>
    </ligand>
</feature>
<proteinExistence type="inferred from homology"/>
<accession>A0A2S6HUE4</accession>
<evidence type="ECO:0000256" key="11">
    <source>
        <dbReference type="ARBA" id="ARBA00023065"/>
    </source>
</evidence>
<feature type="transmembrane region" description="Helical" evidence="17">
    <location>
        <begin position="278"/>
        <end position="303"/>
    </location>
</feature>
<feature type="transmembrane region" description="Helical" evidence="17">
    <location>
        <begin position="430"/>
        <end position="454"/>
    </location>
</feature>
<sequence length="727" mass="79719">MSIKIALAGNPNCGKTTLFNALTGSNQFVGNWPGVTVEKKEGKLKGHKDVIIMDLPGIYSLSPYTLEEVVARNYLIGERPDAILNIVDGTNIERNLYLSTQLMELGIPVIMAVNMMDIVEKSGDKIHISKLSEKLGCEVVEISALKGTGIQKAAEKAVAIANQKNNRPPVHKFAAEVESVLDSIEDKLGNDVPEDQRRFFAIKLLEKDEKIQTQMKRVPDVTEEITRIERELDDDTESIITNERYVYISSIIDQCLTRSMKNKLTISDKIDRIVTNRFLALPIFAAVMFIVYYASVTTVGSWATDWVNDSLFGDEMNLFGLQLPGIPVMAESFLTAIGCADWLQGLLVNGIIAGVGAVLGFVPQMLVLFIFLAFLESCGYMARVAFIMDRVFRKFGLSGKSFIPMLIGSGCGVPGIMASRTIENDRDRKMTIMTTTFIPCGAKLPIIALIAGALFDGASWVAPSAYFVGIAAIICSGIILKKTRMFAGDPAPFVMELPAYHMPTVVNVLRSMWERGWSFIKKAGTIILLSTIVVWFASYFGWVDGQFRMLEAMELDHSILAKLGSTISWLFIPLGWGNWKSAVAAITGLVAKENVVGTFGILYGFAEVAEDGSEIWGTLAGSMTAVAAYSFLVFNLLCAPCFAAMGAIKREMNNTRWFWFAVGYQTLLAYIVALCVYQVGTLITTGSFGFFTVVAFALIAGFIYLLVRPEKAKSESNVKLTSIAGAK</sequence>
<feature type="transmembrane region" description="Helical" evidence="17">
    <location>
        <begin position="626"/>
        <end position="645"/>
    </location>
</feature>
<keyword evidence="3 17" id="KW-0813">Transport</keyword>
<dbReference type="InterPro" id="IPR050860">
    <property type="entry name" value="FeoB_GTPase"/>
</dbReference>
<evidence type="ECO:0000256" key="1">
    <source>
        <dbReference type="ARBA" id="ARBA00003926"/>
    </source>
</evidence>
<dbReference type="InterPro" id="IPR027417">
    <property type="entry name" value="P-loop_NTPase"/>
</dbReference>
<feature type="domain" description="FeoB-type G" evidence="18">
    <location>
        <begin position="2"/>
        <end position="163"/>
    </location>
</feature>
<organism evidence="19 20">
    <name type="scientific">Lacrimispora xylanisolvens</name>
    <dbReference type="NCBI Taxonomy" id="384636"/>
    <lineage>
        <taxon>Bacteria</taxon>
        <taxon>Bacillati</taxon>
        <taxon>Bacillota</taxon>
        <taxon>Clostridia</taxon>
        <taxon>Lachnospirales</taxon>
        <taxon>Lachnospiraceae</taxon>
        <taxon>Lacrimispora</taxon>
    </lineage>
</organism>
<feature type="transmembrane region" description="Helical" evidence="17">
    <location>
        <begin position="559"/>
        <end position="576"/>
    </location>
</feature>
<evidence type="ECO:0000256" key="16">
    <source>
        <dbReference type="PIRSR" id="PIRSR603373-2"/>
    </source>
</evidence>
<dbReference type="InterPro" id="IPR003373">
    <property type="entry name" value="Fe2_transport_prot-B"/>
</dbReference>
<evidence type="ECO:0000256" key="8">
    <source>
        <dbReference type="ARBA" id="ARBA00022741"/>
    </source>
</evidence>
<feature type="transmembrane region" description="Helical" evidence="17">
    <location>
        <begin position="395"/>
        <end position="418"/>
    </location>
</feature>
<evidence type="ECO:0000256" key="17">
    <source>
        <dbReference type="RuleBase" id="RU362098"/>
    </source>
</evidence>
<evidence type="ECO:0000256" key="4">
    <source>
        <dbReference type="ARBA" id="ARBA00022475"/>
    </source>
</evidence>
<keyword evidence="4" id="KW-1003">Cell membrane</keyword>
<dbReference type="Gene3D" id="1.10.287.1770">
    <property type="match status" value="1"/>
</dbReference>
<comment type="similarity">
    <text evidence="17">Belongs to the TRAFAC class TrmE-Era-EngA-EngB-Septin-like GTPase superfamily. FeoB GTPase (TC 9.A.8) family.</text>
</comment>
<keyword evidence="20" id="KW-1185">Reference proteome</keyword>
<keyword evidence="12 15" id="KW-0342">GTP-binding</keyword>
<gene>
    <name evidence="19" type="ORF">BXY41_104263</name>
</gene>
<dbReference type="InterPro" id="IPR041069">
    <property type="entry name" value="FeoB_Cyto"/>
</dbReference>
<comment type="function">
    <text evidence="1 17">Probable transporter of a GTP-driven Fe(2+) uptake system.</text>
</comment>
<feature type="transmembrane region" description="Helical" evidence="17">
    <location>
        <begin position="460"/>
        <end position="480"/>
    </location>
</feature>
<keyword evidence="7 17" id="KW-0812">Transmembrane</keyword>
<feature type="binding site" evidence="15">
    <location>
        <begin position="54"/>
        <end position="57"/>
    </location>
    <ligand>
        <name>GTP</name>
        <dbReference type="ChEBI" id="CHEBI:37565"/>
        <label>1</label>
    </ligand>
</feature>
<feature type="transmembrane region" description="Helical" evidence="17">
    <location>
        <begin position="686"/>
        <end position="707"/>
    </location>
</feature>
<dbReference type="InterPro" id="IPR030389">
    <property type="entry name" value="G_FEOB_dom"/>
</dbReference>
<feature type="binding site" evidence="16">
    <location>
        <position position="24"/>
    </location>
    <ligand>
        <name>Mg(2+)</name>
        <dbReference type="ChEBI" id="CHEBI:18420"/>
        <label>2</label>
    </ligand>
</feature>
<keyword evidence="11" id="KW-0406">Ion transport</keyword>
<dbReference type="GO" id="GO:0046872">
    <property type="term" value="F:metal ion binding"/>
    <property type="evidence" value="ECO:0007669"/>
    <property type="project" value="UniProtKB-KW"/>
</dbReference>
<feature type="transmembrane region" description="Helical" evidence="17">
    <location>
        <begin position="350"/>
        <end position="375"/>
    </location>
</feature>
<feature type="transmembrane region" description="Helical" evidence="17">
    <location>
        <begin position="657"/>
        <end position="680"/>
    </location>
</feature>
<evidence type="ECO:0000256" key="9">
    <source>
        <dbReference type="ARBA" id="ARBA00022989"/>
    </source>
</evidence>
<dbReference type="PROSITE" id="PS51711">
    <property type="entry name" value="G_FEOB"/>
    <property type="match status" value="1"/>
</dbReference>
<keyword evidence="16" id="KW-0479">Metal-binding</keyword>
<dbReference type="AlphaFoldDB" id="A0A2S6HUE4"/>
<keyword evidence="13 17" id="KW-0472">Membrane</keyword>
<comment type="subcellular location">
    <subcellularLocation>
        <location evidence="2">Cell inner membrane</location>
        <topology evidence="2">Multi-pass membrane protein</topology>
    </subcellularLocation>
    <subcellularLocation>
        <location evidence="17">Cell membrane</location>
        <topology evidence="17">Multi-pass membrane protein</topology>
    </subcellularLocation>
</comment>
<keyword evidence="5 17" id="KW-0410">Iron transport</keyword>
<dbReference type="Pfam" id="PF07670">
    <property type="entry name" value="Gate"/>
    <property type="match status" value="2"/>
</dbReference>
<dbReference type="GO" id="GO:0015093">
    <property type="term" value="F:ferrous iron transmembrane transporter activity"/>
    <property type="evidence" value="ECO:0007669"/>
    <property type="project" value="UniProtKB-UniRule"/>
</dbReference>
<comment type="caution">
    <text evidence="19">The sequence shown here is derived from an EMBL/GenBank/DDBJ whole genome shotgun (WGS) entry which is preliminary data.</text>
</comment>
<dbReference type="RefSeq" id="WP_104436551.1">
    <property type="nucleotide sequence ID" value="NZ_PTJA01000004.1"/>
</dbReference>
<dbReference type="Pfam" id="PF07664">
    <property type="entry name" value="FeoB_C"/>
    <property type="match status" value="1"/>
</dbReference>
<evidence type="ECO:0000256" key="13">
    <source>
        <dbReference type="ARBA" id="ARBA00023136"/>
    </source>
</evidence>
<evidence type="ECO:0000313" key="19">
    <source>
        <dbReference type="EMBL" id="PPK81460.1"/>
    </source>
</evidence>
<evidence type="ECO:0000256" key="12">
    <source>
        <dbReference type="ARBA" id="ARBA00023134"/>
    </source>
</evidence>
<dbReference type="Gene3D" id="3.40.50.300">
    <property type="entry name" value="P-loop containing nucleotide triphosphate hydrolases"/>
    <property type="match status" value="1"/>
</dbReference>
<dbReference type="PANTHER" id="PTHR43185:SF1">
    <property type="entry name" value="FE(2+) TRANSPORTER FEOB"/>
    <property type="match status" value="1"/>
</dbReference>
<evidence type="ECO:0000256" key="3">
    <source>
        <dbReference type="ARBA" id="ARBA00022448"/>
    </source>
</evidence>
<evidence type="ECO:0000256" key="14">
    <source>
        <dbReference type="NCBIfam" id="TIGR00437"/>
    </source>
</evidence>
<dbReference type="CDD" id="cd01879">
    <property type="entry name" value="FeoB"/>
    <property type="match status" value="1"/>
</dbReference>
<dbReference type="SUPFAM" id="SSF52540">
    <property type="entry name" value="P-loop containing nucleoside triphosphate hydrolases"/>
    <property type="match status" value="1"/>
</dbReference>
<dbReference type="EMBL" id="PTJA01000004">
    <property type="protein sequence ID" value="PPK81460.1"/>
    <property type="molecule type" value="Genomic_DNA"/>
</dbReference>
<dbReference type="Pfam" id="PF17910">
    <property type="entry name" value="FeoB_Cyto"/>
    <property type="match status" value="1"/>
</dbReference>
<evidence type="ECO:0000256" key="2">
    <source>
        <dbReference type="ARBA" id="ARBA00004429"/>
    </source>
</evidence>
<feature type="binding site" evidence="15">
    <location>
        <begin position="34"/>
        <end position="38"/>
    </location>
    <ligand>
        <name>GTP</name>
        <dbReference type="ChEBI" id="CHEBI:37565"/>
        <label>1</label>
    </ligand>
</feature>
<dbReference type="OrthoDB" id="9809127at2"/>
<keyword evidence="6" id="KW-0997">Cell inner membrane</keyword>
<dbReference type="FunFam" id="3.40.50.300:FF:000426">
    <property type="entry name" value="Ferrous iron transport protein B"/>
    <property type="match status" value="1"/>
</dbReference>
<feature type="binding site" evidence="15">
    <location>
        <begin position="114"/>
        <end position="117"/>
    </location>
    <ligand>
        <name>GTP</name>
        <dbReference type="ChEBI" id="CHEBI:37565"/>
        <label>1</label>
    </ligand>
</feature>
<keyword evidence="8 15" id="KW-0547">Nucleotide-binding</keyword>
<evidence type="ECO:0000256" key="7">
    <source>
        <dbReference type="ARBA" id="ARBA00022692"/>
    </source>
</evidence>
<dbReference type="Pfam" id="PF02421">
    <property type="entry name" value="FeoB_N"/>
    <property type="match status" value="1"/>
</dbReference>
<reference evidence="19 20" key="1">
    <citation type="submission" date="2018-02" db="EMBL/GenBank/DDBJ databases">
        <title>Genomic Encyclopedia of Archaeal and Bacterial Type Strains, Phase II (KMG-II): from individual species to whole genera.</title>
        <authorList>
            <person name="Goeker M."/>
        </authorList>
    </citation>
    <scope>NUCLEOTIDE SEQUENCE [LARGE SCALE GENOMIC DNA]</scope>
    <source>
        <strain evidence="19 20">DSM 3808</strain>
    </source>
</reference>
<dbReference type="Proteomes" id="UP000237749">
    <property type="component" value="Unassembled WGS sequence"/>
</dbReference>
<feature type="transmembrane region" description="Helical" evidence="17">
    <location>
        <begin position="583"/>
        <end position="606"/>
    </location>
</feature>
<evidence type="ECO:0000256" key="6">
    <source>
        <dbReference type="ARBA" id="ARBA00022519"/>
    </source>
</evidence>
<feature type="binding site" evidence="16">
    <location>
        <position position="20"/>
    </location>
    <ligand>
        <name>Mg(2+)</name>
        <dbReference type="ChEBI" id="CHEBI:18420"/>
        <label>2</label>
    </ligand>
</feature>
<evidence type="ECO:0000256" key="10">
    <source>
        <dbReference type="ARBA" id="ARBA00023004"/>
    </source>
</evidence>
<feature type="transmembrane region" description="Helical" evidence="17">
    <location>
        <begin position="519"/>
        <end position="539"/>
    </location>
</feature>